<protein>
    <submittedName>
        <fullName evidence="2">Uncharacterized protein</fullName>
    </submittedName>
</protein>
<proteinExistence type="predicted"/>
<sequence>MRGWVIVRSLVQTSPTFGGDEDGDGEGDGEEDGEEDGDGEVDGDEDGDGDRDGDQEGEEKERRGEEKRRQDKTRQDKTREGEGDTSISLPFCASSHHQSHLHSSHRAWSLQSSLHYHKIIF</sequence>
<organism evidence="2 3">
    <name type="scientific">Botryotinia calthae</name>
    <dbReference type="NCBI Taxonomy" id="38488"/>
    <lineage>
        <taxon>Eukaryota</taxon>
        <taxon>Fungi</taxon>
        <taxon>Dikarya</taxon>
        <taxon>Ascomycota</taxon>
        <taxon>Pezizomycotina</taxon>
        <taxon>Leotiomycetes</taxon>
        <taxon>Helotiales</taxon>
        <taxon>Sclerotiniaceae</taxon>
        <taxon>Botryotinia</taxon>
    </lineage>
</organism>
<reference evidence="2 3" key="1">
    <citation type="submission" date="2017-11" db="EMBL/GenBank/DDBJ databases">
        <title>Comparative genomics of Botrytis spp.</title>
        <authorList>
            <person name="Valero-Jimenez C.A."/>
            <person name="Tapia P."/>
            <person name="Veloso J."/>
            <person name="Silva-Moreno E."/>
            <person name="Staats M."/>
            <person name="Valdes J.H."/>
            <person name="Van Kan J.A.L."/>
        </authorList>
    </citation>
    <scope>NUCLEOTIDE SEQUENCE [LARGE SCALE GENOMIC DNA]</scope>
    <source>
        <strain evidence="2 3">MUCL2830</strain>
    </source>
</reference>
<feature type="region of interest" description="Disordered" evidence="1">
    <location>
        <begin position="1"/>
        <end position="108"/>
    </location>
</feature>
<dbReference type="Proteomes" id="UP000297299">
    <property type="component" value="Unassembled WGS sequence"/>
</dbReference>
<gene>
    <name evidence="2" type="ORF">BOTCAL_0411g00150</name>
</gene>
<evidence type="ECO:0000313" key="2">
    <source>
        <dbReference type="EMBL" id="TEY40967.1"/>
    </source>
</evidence>
<evidence type="ECO:0000313" key="3">
    <source>
        <dbReference type="Proteomes" id="UP000297299"/>
    </source>
</evidence>
<dbReference type="AlphaFoldDB" id="A0A4Y8CSJ9"/>
<feature type="compositionally biased region" description="Basic and acidic residues" evidence="1">
    <location>
        <begin position="50"/>
        <end position="82"/>
    </location>
</feature>
<evidence type="ECO:0000256" key="1">
    <source>
        <dbReference type="SAM" id="MobiDB-lite"/>
    </source>
</evidence>
<comment type="caution">
    <text evidence="2">The sequence shown here is derived from an EMBL/GenBank/DDBJ whole genome shotgun (WGS) entry which is preliminary data.</text>
</comment>
<dbReference type="EMBL" id="PHWZ01000410">
    <property type="protein sequence ID" value="TEY40967.1"/>
    <property type="molecule type" value="Genomic_DNA"/>
</dbReference>
<keyword evidence="3" id="KW-1185">Reference proteome</keyword>
<name>A0A4Y8CSJ9_9HELO</name>
<feature type="compositionally biased region" description="Acidic residues" evidence="1">
    <location>
        <begin position="19"/>
        <end position="49"/>
    </location>
</feature>
<accession>A0A4Y8CSJ9</accession>